<evidence type="ECO:0000256" key="1">
    <source>
        <dbReference type="ARBA" id="ARBA00004651"/>
    </source>
</evidence>
<evidence type="ECO:0000256" key="4">
    <source>
        <dbReference type="ARBA" id="ARBA00022692"/>
    </source>
</evidence>
<proteinExistence type="inferred from homology"/>
<dbReference type="RefSeq" id="WP_146661315.1">
    <property type="nucleotide sequence ID" value="NZ_CP019791.1"/>
</dbReference>
<feature type="transmembrane region" description="Helical" evidence="7">
    <location>
        <begin position="299"/>
        <end position="322"/>
    </location>
</feature>
<dbReference type="AlphaFoldDB" id="A0A1U9NKC5"/>
<dbReference type="EMBL" id="CP019791">
    <property type="protein sequence ID" value="AQT68371.1"/>
    <property type="molecule type" value="Genomic_DNA"/>
</dbReference>
<evidence type="ECO:0000256" key="5">
    <source>
        <dbReference type="ARBA" id="ARBA00022989"/>
    </source>
</evidence>
<dbReference type="InterPro" id="IPR050833">
    <property type="entry name" value="Poly_Biosynth_Transport"/>
</dbReference>
<dbReference type="PANTHER" id="PTHR30250">
    <property type="entry name" value="PST FAMILY PREDICTED COLANIC ACID TRANSPORTER"/>
    <property type="match status" value="1"/>
</dbReference>
<feature type="transmembrane region" description="Helical" evidence="7">
    <location>
        <begin position="130"/>
        <end position="149"/>
    </location>
</feature>
<keyword evidence="9" id="KW-1185">Reference proteome</keyword>
<feature type="transmembrane region" description="Helical" evidence="7">
    <location>
        <begin position="246"/>
        <end position="264"/>
    </location>
</feature>
<keyword evidence="3" id="KW-1003">Cell membrane</keyword>
<name>A0A1U9NKC5_9BACT</name>
<feature type="transmembrane region" description="Helical" evidence="7">
    <location>
        <begin position="334"/>
        <end position="350"/>
    </location>
</feature>
<comment type="subcellular location">
    <subcellularLocation>
        <location evidence="1">Cell membrane</location>
        <topology evidence="1">Multi-pass membrane protein</topology>
    </subcellularLocation>
</comment>
<gene>
    <name evidence="8" type="primary">tuaB</name>
    <name evidence="8" type="ORF">STSP2_01531</name>
</gene>
<organism evidence="8 9">
    <name type="scientific">Anaerohalosphaera lusitana</name>
    <dbReference type="NCBI Taxonomy" id="1936003"/>
    <lineage>
        <taxon>Bacteria</taxon>
        <taxon>Pseudomonadati</taxon>
        <taxon>Planctomycetota</taxon>
        <taxon>Phycisphaerae</taxon>
        <taxon>Sedimentisphaerales</taxon>
        <taxon>Anaerohalosphaeraceae</taxon>
        <taxon>Anaerohalosphaera</taxon>
    </lineage>
</organism>
<dbReference type="Pfam" id="PF13440">
    <property type="entry name" value="Polysacc_synt_3"/>
    <property type="match status" value="1"/>
</dbReference>
<evidence type="ECO:0000313" key="9">
    <source>
        <dbReference type="Proteomes" id="UP000189674"/>
    </source>
</evidence>
<dbReference type="KEGG" id="alus:STSP2_01531"/>
<comment type="similarity">
    <text evidence="2">Belongs to the polysaccharide synthase family.</text>
</comment>
<protein>
    <submittedName>
        <fullName evidence="8">Teichuronic acid biosynthesis protein TuaB</fullName>
    </submittedName>
</protein>
<keyword evidence="4 7" id="KW-0812">Transmembrane</keyword>
<feature type="transmembrane region" description="Helical" evidence="7">
    <location>
        <begin position="371"/>
        <end position="389"/>
    </location>
</feature>
<dbReference type="PANTHER" id="PTHR30250:SF10">
    <property type="entry name" value="LIPOPOLYSACCHARIDE BIOSYNTHESIS PROTEIN WZXC"/>
    <property type="match status" value="1"/>
</dbReference>
<evidence type="ECO:0000256" key="6">
    <source>
        <dbReference type="ARBA" id="ARBA00023136"/>
    </source>
</evidence>
<feature type="transmembrane region" description="Helical" evidence="7">
    <location>
        <begin position="395"/>
        <end position="419"/>
    </location>
</feature>
<dbReference type="STRING" id="1936003.STSP2_01531"/>
<dbReference type="Proteomes" id="UP000189674">
    <property type="component" value="Chromosome"/>
</dbReference>
<feature type="transmembrane region" description="Helical" evidence="7">
    <location>
        <begin position="458"/>
        <end position="479"/>
    </location>
</feature>
<feature type="transmembrane region" description="Helical" evidence="7">
    <location>
        <begin position="53"/>
        <end position="70"/>
    </location>
</feature>
<evidence type="ECO:0000313" key="8">
    <source>
        <dbReference type="EMBL" id="AQT68371.1"/>
    </source>
</evidence>
<accession>A0A1U9NKC5</accession>
<dbReference type="OrthoDB" id="9770347at2"/>
<keyword evidence="6 7" id="KW-0472">Membrane</keyword>
<evidence type="ECO:0000256" key="2">
    <source>
        <dbReference type="ARBA" id="ARBA00007430"/>
    </source>
</evidence>
<dbReference type="CDD" id="cd13127">
    <property type="entry name" value="MATE_tuaB_like"/>
    <property type="match status" value="1"/>
</dbReference>
<reference evidence="9" key="1">
    <citation type="submission" date="2017-02" db="EMBL/GenBank/DDBJ databases">
        <title>Comparative genomics and description of representatives of a novel lineage of planctomycetes thriving in anoxic sediments.</title>
        <authorList>
            <person name="Spring S."/>
            <person name="Bunk B."/>
            <person name="Sproer C."/>
        </authorList>
    </citation>
    <scope>NUCLEOTIDE SEQUENCE [LARGE SCALE GENOMIC DNA]</scope>
    <source>
        <strain evidence="9">ST-NAGAB-D1</strain>
    </source>
</reference>
<feature type="transmembrane region" description="Helical" evidence="7">
    <location>
        <begin position="169"/>
        <end position="189"/>
    </location>
</feature>
<feature type="transmembrane region" description="Helical" evidence="7">
    <location>
        <begin position="27"/>
        <end position="47"/>
    </location>
</feature>
<evidence type="ECO:0000256" key="3">
    <source>
        <dbReference type="ARBA" id="ARBA00022475"/>
    </source>
</evidence>
<sequence length="503" mass="55918">MQNKEPKPQKEHHDLFKKSAKGVFWKTVLKISTELLFAVRLVIFTHFLTTEQMGVAVVGWLVMGGLEIFTKTGFQSAIVQRHGDIEGYLDTVWTIEAARSVLLYLLAFLAAPYAAVFLSDPSVADLAVKVIRVSAICLIFRGFSNAAVIKYTRELQFNKLFHIEMWGRLLGILVGVVLVCVYKSVWGVVAGRVAEEFSRFLLSHILTKRRPTFALVFSKASELWKFGRHISVGILLTFLLTQGDDYFVAAFLGPAALGLYQVAYKISNLPSTEITRVVGQVAFPAYSKIQNDIPRLRDAYLKVFTLISFISVPVSVLIFLFSESVVKVAFDEDWQAIAPLIKVLVVFGFARSLGASRGPLYVAVGKPNIAARLQMLNLIVLAAVIYPLARTYDVLGVALSLALMQTVAQPVGFWMVARITQSKLVDCLKPLLIPVIASAGMLFSVVLIRLLPFEPSQIWFLALQVMSACGTYCFLAYLIDKKSRRPALTAIARQLMDIRAKKQ</sequence>
<feature type="transmembrane region" description="Helical" evidence="7">
    <location>
        <begin position="431"/>
        <end position="452"/>
    </location>
</feature>
<keyword evidence="5 7" id="KW-1133">Transmembrane helix</keyword>
<dbReference type="GO" id="GO:0005886">
    <property type="term" value="C:plasma membrane"/>
    <property type="evidence" value="ECO:0007669"/>
    <property type="project" value="UniProtKB-SubCell"/>
</dbReference>
<feature type="transmembrane region" description="Helical" evidence="7">
    <location>
        <begin position="101"/>
        <end position="118"/>
    </location>
</feature>
<evidence type="ECO:0000256" key="7">
    <source>
        <dbReference type="SAM" id="Phobius"/>
    </source>
</evidence>